<dbReference type="Gene3D" id="1.20.1050.130">
    <property type="match status" value="1"/>
</dbReference>
<dbReference type="AlphaFoldDB" id="X0TAV5"/>
<accession>X0TAV5</accession>
<sequence>LYPKLTKQQIAIDNLFSYTLEDAIIGALSVMFRENDQDLLIPLLDRLISVLNNYIPDTGFIHGLDTPSKADLCVLVLLEATMPFGVANKVAKINSTGERYPRLQRLVDRVKNYPRIKDYMESTKCTLKKGPI</sequence>
<reference evidence="2" key="1">
    <citation type="journal article" date="2014" name="Front. Microbiol.">
        <title>High frequency of phylogenetically diverse reductive dehalogenase-homologous genes in deep subseafloor sedimentary metagenomes.</title>
        <authorList>
            <person name="Kawai M."/>
            <person name="Futagami T."/>
            <person name="Toyoda A."/>
            <person name="Takaki Y."/>
            <person name="Nishi S."/>
            <person name="Hori S."/>
            <person name="Arai W."/>
            <person name="Tsubouchi T."/>
            <person name="Morono Y."/>
            <person name="Uchiyama I."/>
            <person name="Ito T."/>
            <person name="Fujiyama A."/>
            <person name="Inagaki F."/>
            <person name="Takami H."/>
        </authorList>
    </citation>
    <scope>NUCLEOTIDE SEQUENCE</scope>
    <source>
        <strain evidence="2">Expedition CK06-06</strain>
    </source>
</reference>
<dbReference type="Pfam" id="PF14497">
    <property type="entry name" value="GST_C_3"/>
    <property type="match status" value="1"/>
</dbReference>
<name>X0TAV5_9ZZZZ</name>
<dbReference type="SUPFAM" id="SSF47616">
    <property type="entry name" value="GST C-terminal domain-like"/>
    <property type="match status" value="1"/>
</dbReference>
<protein>
    <recommendedName>
        <fullName evidence="1">GST C-terminal domain-containing protein</fullName>
    </recommendedName>
</protein>
<dbReference type="InterPro" id="IPR036282">
    <property type="entry name" value="Glutathione-S-Trfase_C_sf"/>
</dbReference>
<proteinExistence type="predicted"/>
<gene>
    <name evidence="2" type="ORF">S01H1_07154</name>
</gene>
<dbReference type="PROSITE" id="PS50405">
    <property type="entry name" value="GST_CTER"/>
    <property type="match status" value="1"/>
</dbReference>
<dbReference type="EMBL" id="BARS01003690">
    <property type="protein sequence ID" value="GAF85322.1"/>
    <property type="molecule type" value="Genomic_DNA"/>
</dbReference>
<evidence type="ECO:0000313" key="2">
    <source>
        <dbReference type="EMBL" id="GAF85322.1"/>
    </source>
</evidence>
<feature type="domain" description="GST C-terminal" evidence="1">
    <location>
        <begin position="2"/>
        <end position="132"/>
    </location>
</feature>
<evidence type="ECO:0000259" key="1">
    <source>
        <dbReference type="PROSITE" id="PS50405"/>
    </source>
</evidence>
<dbReference type="InterPro" id="IPR004046">
    <property type="entry name" value="GST_C"/>
</dbReference>
<organism evidence="2">
    <name type="scientific">marine sediment metagenome</name>
    <dbReference type="NCBI Taxonomy" id="412755"/>
    <lineage>
        <taxon>unclassified sequences</taxon>
        <taxon>metagenomes</taxon>
        <taxon>ecological metagenomes</taxon>
    </lineage>
</organism>
<comment type="caution">
    <text evidence="2">The sequence shown here is derived from an EMBL/GenBank/DDBJ whole genome shotgun (WGS) entry which is preliminary data.</text>
</comment>
<feature type="non-terminal residue" evidence="2">
    <location>
        <position position="1"/>
    </location>
</feature>
<dbReference type="InterPro" id="IPR010987">
    <property type="entry name" value="Glutathione-S-Trfase_C-like"/>
</dbReference>